<proteinExistence type="predicted"/>
<dbReference type="Proteomes" id="UP000324974">
    <property type="component" value="Chromosome"/>
</dbReference>
<gene>
    <name evidence="1" type="ORF">PX52LOC_01117</name>
</gene>
<sequence length="112" mass="12993">MMRKRKWLLLLLAVLTGTSVFAILWWQAEYPSRPALKSQGERMIAAVERYRTQHGEYPATLEDAGITPPSHGYGPWQYGHNDNSFWLIVGDYGKDWFVLSYVSGDRGWYLDH</sequence>
<reference evidence="2" key="1">
    <citation type="submission" date="2019-08" db="EMBL/GenBank/DDBJ databases">
        <title>Limnoglobus roseus gen. nov., sp. nov., a novel freshwater planctomycete with a giant genome from the family Gemmataceae.</title>
        <authorList>
            <person name="Kulichevskaya I.S."/>
            <person name="Naumoff D.G."/>
            <person name="Miroshnikov K."/>
            <person name="Ivanova A."/>
            <person name="Philippov D.A."/>
            <person name="Hakobyan A."/>
            <person name="Rijpstra I.C."/>
            <person name="Sinninghe Damste J.S."/>
            <person name="Liesack W."/>
            <person name="Dedysh S.N."/>
        </authorList>
    </citation>
    <scope>NUCLEOTIDE SEQUENCE [LARGE SCALE GENOMIC DNA]</scope>
    <source>
        <strain evidence="2">PX52</strain>
    </source>
</reference>
<evidence type="ECO:0000313" key="1">
    <source>
        <dbReference type="EMBL" id="QEL14247.1"/>
    </source>
</evidence>
<keyword evidence="2" id="KW-1185">Reference proteome</keyword>
<dbReference type="RefSeq" id="WP_149109154.1">
    <property type="nucleotide sequence ID" value="NZ_CP042425.1"/>
</dbReference>
<dbReference type="OrthoDB" id="1621701at2"/>
<dbReference type="AlphaFoldDB" id="A0A5C1A7P7"/>
<dbReference type="KEGG" id="lrs:PX52LOC_01117"/>
<protein>
    <recommendedName>
        <fullName evidence="3">Type II secretion system protein GspG C-terminal domain-containing protein</fullName>
    </recommendedName>
</protein>
<organism evidence="1 2">
    <name type="scientific">Limnoglobus roseus</name>
    <dbReference type="NCBI Taxonomy" id="2598579"/>
    <lineage>
        <taxon>Bacteria</taxon>
        <taxon>Pseudomonadati</taxon>
        <taxon>Planctomycetota</taxon>
        <taxon>Planctomycetia</taxon>
        <taxon>Gemmatales</taxon>
        <taxon>Gemmataceae</taxon>
        <taxon>Limnoglobus</taxon>
    </lineage>
</organism>
<dbReference type="EMBL" id="CP042425">
    <property type="protein sequence ID" value="QEL14247.1"/>
    <property type="molecule type" value="Genomic_DNA"/>
</dbReference>
<name>A0A5C1A7P7_9BACT</name>
<evidence type="ECO:0000313" key="2">
    <source>
        <dbReference type="Proteomes" id="UP000324974"/>
    </source>
</evidence>
<evidence type="ECO:0008006" key="3">
    <source>
        <dbReference type="Google" id="ProtNLM"/>
    </source>
</evidence>
<accession>A0A5C1A7P7</accession>